<dbReference type="AlphaFoldDB" id="A0A143PR93"/>
<dbReference type="STRING" id="1855912.LuPra_04474"/>
<reference evidence="13 14" key="1">
    <citation type="journal article" date="2016" name="Genome Announc.">
        <title>First Complete Genome Sequence of a Subdivision 6 Acidobacterium Strain.</title>
        <authorList>
            <person name="Huang S."/>
            <person name="Vieira S."/>
            <person name="Bunk B."/>
            <person name="Riedel T."/>
            <person name="Sproer C."/>
            <person name="Overmann J."/>
        </authorList>
    </citation>
    <scope>NUCLEOTIDE SEQUENCE [LARGE SCALE GENOMIC DNA]</scope>
    <source>
        <strain evidence="14">DSM 100886 HEG_-6_39</strain>
    </source>
</reference>
<feature type="binding site" evidence="8">
    <location>
        <position position="189"/>
    </location>
    <ligand>
        <name>Zn(2+)</name>
        <dbReference type="ChEBI" id="CHEBI:29105"/>
        <label>2</label>
    </ligand>
</feature>
<proteinExistence type="inferred from homology"/>
<dbReference type="InterPro" id="IPR002939">
    <property type="entry name" value="DnaJ_C"/>
</dbReference>
<dbReference type="SUPFAM" id="SSF49493">
    <property type="entry name" value="HSP40/DnaJ peptide-binding domain"/>
    <property type="match status" value="2"/>
</dbReference>
<dbReference type="Gene3D" id="2.60.260.20">
    <property type="entry name" value="Urease metallochaperone UreE, N-terminal domain"/>
    <property type="match status" value="2"/>
</dbReference>
<keyword evidence="5 8" id="KW-0862">Zinc</keyword>
<feature type="binding site" evidence="8">
    <location>
        <position position="167"/>
    </location>
    <ligand>
        <name>Zn(2+)</name>
        <dbReference type="ChEBI" id="CHEBI:29105"/>
        <label>2</label>
    </ligand>
</feature>
<dbReference type="GO" id="GO:0005524">
    <property type="term" value="F:ATP binding"/>
    <property type="evidence" value="ECO:0007669"/>
    <property type="project" value="InterPro"/>
</dbReference>
<feature type="binding site" evidence="8">
    <location>
        <position position="151"/>
    </location>
    <ligand>
        <name>Zn(2+)</name>
        <dbReference type="ChEBI" id="CHEBI:29105"/>
        <label>1</label>
    </ligand>
</feature>
<reference evidence="14" key="2">
    <citation type="submission" date="2016-04" db="EMBL/GenBank/DDBJ databases">
        <title>First Complete Genome Sequence of a Subdivision 6 Acidobacterium.</title>
        <authorList>
            <person name="Huang S."/>
            <person name="Vieira S."/>
            <person name="Bunk B."/>
            <person name="Riedel T."/>
            <person name="Sproeer C."/>
            <person name="Overmann J."/>
        </authorList>
    </citation>
    <scope>NUCLEOTIDE SEQUENCE [LARGE SCALE GENOMIC DNA]</scope>
    <source>
        <strain evidence="14">DSM 100886 HEG_-6_39</strain>
    </source>
</reference>
<feature type="domain" description="J" evidence="11">
    <location>
        <begin position="2"/>
        <end position="67"/>
    </location>
</feature>
<dbReference type="GO" id="GO:0042026">
    <property type="term" value="P:protein refolding"/>
    <property type="evidence" value="ECO:0007669"/>
    <property type="project" value="TreeGrafter"/>
</dbReference>
<feature type="repeat" description="CXXCXGXG motif" evidence="8">
    <location>
        <begin position="164"/>
        <end position="171"/>
    </location>
</feature>
<evidence type="ECO:0000256" key="1">
    <source>
        <dbReference type="ARBA" id="ARBA00022705"/>
    </source>
</evidence>
<feature type="repeat" description="CXXCXGXG motif" evidence="8">
    <location>
        <begin position="200"/>
        <end position="207"/>
    </location>
</feature>
<dbReference type="Pfam" id="PF00684">
    <property type="entry name" value="DnaJ_CXXCXGXG"/>
    <property type="match status" value="1"/>
</dbReference>
<keyword evidence="14" id="KW-1185">Reference proteome</keyword>
<feature type="region of interest" description="Disordered" evidence="10">
    <location>
        <begin position="366"/>
        <end position="390"/>
    </location>
</feature>
<evidence type="ECO:0000259" key="11">
    <source>
        <dbReference type="PROSITE" id="PS50076"/>
    </source>
</evidence>
<feature type="compositionally biased region" description="Basic residues" evidence="10">
    <location>
        <begin position="379"/>
        <end position="390"/>
    </location>
</feature>
<evidence type="ECO:0000256" key="4">
    <source>
        <dbReference type="ARBA" id="ARBA00022771"/>
    </source>
</evidence>
<dbReference type="CDD" id="cd10747">
    <property type="entry name" value="DnaJ_C"/>
    <property type="match status" value="1"/>
</dbReference>
<dbReference type="GO" id="GO:0031072">
    <property type="term" value="F:heat shock protein binding"/>
    <property type="evidence" value="ECO:0007669"/>
    <property type="project" value="InterPro"/>
</dbReference>
<dbReference type="PRINTS" id="PR00625">
    <property type="entry name" value="JDOMAIN"/>
</dbReference>
<feature type="binding site" evidence="8">
    <location>
        <position position="203"/>
    </location>
    <ligand>
        <name>Zn(2+)</name>
        <dbReference type="ChEBI" id="CHEBI:29105"/>
        <label>1</label>
    </ligand>
</feature>
<dbReference type="SUPFAM" id="SSF57938">
    <property type="entry name" value="DnaJ/Hsp40 cysteine-rich domain"/>
    <property type="match status" value="1"/>
</dbReference>
<dbReference type="PANTHER" id="PTHR43096">
    <property type="entry name" value="DNAJ HOMOLOG 1, MITOCHONDRIAL-RELATED"/>
    <property type="match status" value="1"/>
</dbReference>
<keyword evidence="7 8" id="KW-0143">Chaperone</keyword>
<evidence type="ECO:0000256" key="6">
    <source>
        <dbReference type="ARBA" id="ARBA00023016"/>
    </source>
</evidence>
<dbReference type="PATRIC" id="fig|1813736.3.peg.4719"/>
<dbReference type="Gene3D" id="2.10.230.10">
    <property type="entry name" value="Heat shock protein DnaJ, cysteine-rich domain"/>
    <property type="match status" value="1"/>
</dbReference>
<evidence type="ECO:0000313" key="14">
    <source>
        <dbReference type="Proteomes" id="UP000076079"/>
    </source>
</evidence>
<sequence length="390" mass="41524">MSPYELLGLDRDASEAQVRRAYRRLARRWHPDLNPGNAEAARRYGAITEAFDTLVDPVRRRAYDATGVVVPPAPATPPAFAGFDFSLMVQGAEASTFGDLFVDVFRQAAGGASGAARSADLHTDITLTLADVLHGATRRVDVQRRVACRLCGGLGVLDAPPAPCRTCGGAGQQRLGRGHMVFVRPCDACRGAGVIVQRPCHGCHGQGQHDTTETVGITVPPGLADGDQLVQPGEGHAGARGGPAGDLHVRIRIAPDARVTRQGNDLHMVLPVAVHEAVLGARVVVPTADGPVSVRVPPGIQSGQRLRLRERGVPSPRTGSRGDLVLDVQLVLPPVIDARGRELMQEFARLHPEDVRAHWRVGGDDGHGLDTHASTDHSSHRHRVVVKTEG</sequence>
<dbReference type="GO" id="GO:0009408">
    <property type="term" value="P:response to heat"/>
    <property type="evidence" value="ECO:0007669"/>
    <property type="project" value="InterPro"/>
</dbReference>
<accession>A0A143PR93</accession>
<protein>
    <recommendedName>
        <fullName evidence="8">Chaperone protein DnaJ</fullName>
    </recommendedName>
</protein>
<feature type="binding site" evidence="8">
    <location>
        <position position="148"/>
    </location>
    <ligand>
        <name>Zn(2+)</name>
        <dbReference type="ChEBI" id="CHEBI:29105"/>
        <label>1</label>
    </ligand>
</feature>
<evidence type="ECO:0000259" key="12">
    <source>
        <dbReference type="PROSITE" id="PS51188"/>
    </source>
</evidence>
<dbReference type="Gene3D" id="1.10.287.110">
    <property type="entry name" value="DnaJ domain"/>
    <property type="match status" value="1"/>
</dbReference>
<dbReference type="InterPro" id="IPR001305">
    <property type="entry name" value="HSP_DnaJ_Cys-rich_dom"/>
</dbReference>
<dbReference type="InterPro" id="IPR036869">
    <property type="entry name" value="J_dom_sf"/>
</dbReference>
<dbReference type="GO" id="GO:0005737">
    <property type="term" value="C:cytoplasm"/>
    <property type="evidence" value="ECO:0007669"/>
    <property type="project" value="UniProtKB-SubCell"/>
</dbReference>
<evidence type="ECO:0000256" key="9">
    <source>
        <dbReference type="PROSITE-ProRule" id="PRU00546"/>
    </source>
</evidence>
<dbReference type="SMART" id="SM00271">
    <property type="entry name" value="DnaJ"/>
    <property type="match status" value="1"/>
</dbReference>
<dbReference type="PROSITE" id="PS51188">
    <property type="entry name" value="ZF_CR"/>
    <property type="match status" value="1"/>
</dbReference>
<dbReference type="SUPFAM" id="SSF46565">
    <property type="entry name" value="Chaperone J-domain"/>
    <property type="match status" value="1"/>
</dbReference>
<feature type="zinc finger region" description="CR-type" evidence="9">
    <location>
        <begin position="135"/>
        <end position="212"/>
    </location>
</feature>
<dbReference type="RefSeq" id="WP_110172793.1">
    <property type="nucleotide sequence ID" value="NZ_CP015136.1"/>
</dbReference>
<evidence type="ECO:0000256" key="10">
    <source>
        <dbReference type="SAM" id="MobiDB-lite"/>
    </source>
</evidence>
<dbReference type="Pfam" id="PF00226">
    <property type="entry name" value="DnaJ"/>
    <property type="match status" value="1"/>
</dbReference>
<dbReference type="EMBL" id="CP015136">
    <property type="protein sequence ID" value="AMY11227.1"/>
    <property type="molecule type" value="Genomic_DNA"/>
</dbReference>
<evidence type="ECO:0000256" key="8">
    <source>
        <dbReference type="HAMAP-Rule" id="MF_01152"/>
    </source>
</evidence>
<dbReference type="HAMAP" id="MF_01152">
    <property type="entry name" value="DnaJ"/>
    <property type="match status" value="1"/>
</dbReference>
<dbReference type="GO" id="GO:0008270">
    <property type="term" value="F:zinc ion binding"/>
    <property type="evidence" value="ECO:0007669"/>
    <property type="project" value="UniProtKB-UniRule"/>
</dbReference>
<feature type="domain" description="CR-type" evidence="12">
    <location>
        <begin position="135"/>
        <end position="212"/>
    </location>
</feature>
<evidence type="ECO:0000256" key="5">
    <source>
        <dbReference type="ARBA" id="ARBA00022833"/>
    </source>
</evidence>
<keyword evidence="2 8" id="KW-0479">Metal-binding</keyword>
<dbReference type="CDD" id="cd06257">
    <property type="entry name" value="DnaJ"/>
    <property type="match status" value="1"/>
</dbReference>
<feature type="binding site" evidence="8">
    <location>
        <position position="200"/>
    </location>
    <ligand>
        <name>Zn(2+)</name>
        <dbReference type="ChEBI" id="CHEBI:29105"/>
        <label>1</label>
    </ligand>
</feature>
<dbReference type="GO" id="GO:0006260">
    <property type="term" value="P:DNA replication"/>
    <property type="evidence" value="ECO:0007669"/>
    <property type="project" value="UniProtKB-KW"/>
</dbReference>
<comment type="cofactor">
    <cofactor evidence="8">
        <name>Zn(2+)</name>
        <dbReference type="ChEBI" id="CHEBI:29105"/>
    </cofactor>
    <text evidence="8">Binds 2 Zn(2+) ions per monomer.</text>
</comment>
<dbReference type="InterPro" id="IPR012724">
    <property type="entry name" value="DnaJ"/>
</dbReference>
<evidence type="ECO:0000256" key="3">
    <source>
        <dbReference type="ARBA" id="ARBA00022737"/>
    </source>
</evidence>
<comment type="similarity">
    <text evidence="8">Belongs to the DnaJ family.</text>
</comment>
<evidence type="ECO:0000256" key="2">
    <source>
        <dbReference type="ARBA" id="ARBA00022723"/>
    </source>
</evidence>
<comment type="subunit">
    <text evidence="8">Homodimer.</text>
</comment>
<feature type="repeat" description="CXXCXGXG motif" evidence="8">
    <location>
        <begin position="148"/>
        <end position="155"/>
    </location>
</feature>
<dbReference type="PANTHER" id="PTHR43096:SF52">
    <property type="entry name" value="DNAJ HOMOLOG 1, MITOCHONDRIAL-RELATED"/>
    <property type="match status" value="1"/>
</dbReference>
<feature type="repeat" description="CXXCXGXG motif" evidence="8">
    <location>
        <begin position="186"/>
        <end position="193"/>
    </location>
</feature>
<comment type="subcellular location">
    <subcellularLocation>
        <location evidence="8">Cytoplasm</location>
    </subcellularLocation>
</comment>
<dbReference type="InterPro" id="IPR008971">
    <property type="entry name" value="HSP40/DnaJ_pept-bd"/>
</dbReference>
<feature type="compositionally biased region" description="Basic and acidic residues" evidence="10">
    <location>
        <begin position="366"/>
        <end position="378"/>
    </location>
</feature>
<keyword evidence="4 8" id="KW-0863">Zinc-finger</keyword>
<evidence type="ECO:0000313" key="13">
    <source>
        <dbReference type="EMBL" id="AMY11227.1"/>
    </source>
</evidence>
<keyword evidence="1 8" id="KW-0235">DNA replication</keyword>
<comment type="function">
    <text evidence="8">Participates actively in the response to hyperosmotic and heat shock by preventing the aggregation of stress-denatured proteins and by disaggregating proteins, also in an autonomous, DnaK-independent fashion. Unfolded proteins bind initially to DnaJ; upon interaction with the DnaJ-bound protein, DnaK hydrolyzes its bound ATP, resulting in the formation of a stable complex. GrpE releases ADP from DnaK; ATP binding to DnaK triggers the release of the substrate protein, thus completing the reaction cycle. Several rounds of ATP-dependent interactions between DnaJ, DnaK and GrpE are required for fully efficient folding. Also involved, together with DnaK and GrpE, in the DNA replication of plasmids through activation of initiation proteins.</text>
</comment>
<organism evidence="13 14">
    <name type="scientific">Luteitalea pratensis</name>
    <dbReference type="NCBI Taxonomy" id="1855912"/>
    <lineage>
        <taxon>Bacteria</taxon>
        <taxon>Pseudomonadati</taxon>
        <taxon>Acidobacteriota</taxon>
        <taxon>Vicinamibacteria</taxon>
        <taxon>Vicinamibacterales</taxon>
        <taxon>Vicinamibacteraceae</taxon>
        <taxon>Luteitalea</taxon>
    </lineage>
</organism>
<keyword evidence="3 8" id="KW-0677">Repeat</keyword>
<keyword evidence="8" id="KW-0963">Cytoplasm</keyword>
<evidence type="ECO:0000256" key="7">
    <source>
        <dbReference type="ARBA" id="ARBA00023186"/>
    </source>
</evidence>
<feature type="binding site" evidence="8">
    <location>
        <position position="186"/>
    </location>
    <ligand>
        <name>Zn(2+)</name>
        <dbReference type="ChEBI" id="CHEBI:29105"/>
        <label>2</label>
    </ligand>
</feature>
<name>A0A143PR93_LUTPR</name>
<keyword evidence="6 8" id="KW-0346">Stress response</keyword>
<dbReference type="InterPro" id="IPR001623">
    <property type="entry name" value="DnaJ_domain"/>
</dbReference>
<dbReference type="KEGG" id="abac:LuPra_04474"/>
<dbReference type="GO" id="GO:0051082">
    <property type="term" value="F:unfolded protein binding"/>
    <property type="evidence" value="ECO:0007669"/>
    <property type="project" value="UniProtKB-UniRule"/>
</dbReference>
<dbReference type="PROSITE" id="PS50076">
    <property type="entry name" value="DNAJ_2"/>
    <property type="match status" value="1"/>
</dbReference>
<feature type="binding site" evidence="8">
    <location>
        <position position="164"/>
    </location>
    <ligand>
        <name>Zn(2+)</name>
        <dbReference type="ChEBI" id="CHEBI:29105"/>
        <label>2</label>
    </ligand>
</feature>
<gene>
    <name evidence="13" type="primary">dnaJ_3</name>
    <name evidence="8" type="synonym">dnaJ</name>
    <name evidence="13" type="ORF">LuPra_04474</name>
</gene>
<dbReference type="InterPro" id="IPR036410">
    <property type="entry name" value="HSP_DnaJ_Cys-rich_dom_sf"/>
</dbReference>
<dbReference type="Pfam" id="PF01556">
    <property type="entry name" value="DnaJ_C"/>
    <property type="match status" value="1"/>
</dbReference>
<dbReference type="Proteomes" id="UP000076079">
    <property type="component" value="Chromosome"/>
</dbReference>
<dbReference type="OrthoDB" id="9779889at2"/>
<comment type="domain">
    <text evidence="8">The J domain is necessary and sufficient to stimulate DnaK ATPase activity. Zinc center 1 plays an important role in the autonomous, DnaK-independent chaperone activity of DnaJ. Zinc center 2 is essential for interaction with DnaK and for DnaJ activity.</text>
</comment>